<reference evidence="8" key="1">
    <citation type="journal article" date="2012" name="PLoS Genet.">
        <title>The genomes of the fungal plant pathogens Cladosporium fulvum and Dothistroma septosporum reveal adaptation to different hosts and lifestyles but also signatures of common ancestry.</title>
        <authorList>
            <person name="de Wit P.J.G.M."/>
            <person name="van der Burgt A."/>
            <person name="Oekmen B."/>
            <person name="Stergiopoulos I."/>
            <person name="Abd-Elsalam K.A."/>
            <person name="Aerts A.L."/>
            <person name="Bahkali A.H."/>
            <person name="Beenen H.G."/>
            <person name="Chettri P."/>
            <person name="Cox M.P."/>
            <person name="Datema E."/>
            <person name="de Vries R.P."/>
            <person name="Dhillon B."/>
            <person name="Ganley A.R."/>
            <person name="Griffiths S.A."/>
            <person name="Guo Y."/>
            <person name="Hamelin R.C."/>
            <person name="Henrissat B."/>
            <person name="Kabir M.S."/>
            <person name="Jashni M.K."/>
            <person name="Kema G."/>
            <person name="Klaubauf S."/>
            <person name="Lapidus A."/>
            <person name="Levasseur A."/>
            <person name="Lindquist E."/>
            <person name="Mehrabi R."/>
            <person name="Ohm R.A."/>
            <person name="Owen T.J."/>
            <person name="Salamov A."/>
            <person name="Schwelm A."/>
            <person name="Schijlen E."/>
            <person name="Sun H."/>
            <person name="van den Burg H.A."/>
            <person name="van Ham R.C.H.J."/>
            <person name="Zhang S."/>
            <person name="Goodwin S.B."/>
            <person name="Grigoriev I.V."/>
            <person name="Collemare J."/>
            <person name="Bradshaw R.E."/>
        </authorList>
    </citation>
    <scope>NUCLEOTIDE SEQUENCE [LARGE SCALE GENOMIC DNA]</scope>
    <source>
        <strain evidence="8">NZE10 / CBS 128990</strain>
    </source>
</reference>
<dbReference type="GO" id="GO:0006890">
    <property type="term" value="P:retrograde vesicle-mediated transport, Golgi to endoplasmic reticulum"/>
    <property type="evidence" value="ECO:0007669"/>
    <property type="project" value="InterPro"/>
</dbReference>
<feature type="region of interest" description="Disordered" evidence="5">
    <location>
        <begin position="354"/>
        <end position="379"/>
    </location>
</feature>
<feature type="compositionally biased region" description="Low complexity" evidence="5">
    <location>
        <begin position="361"/>
        <end position="379"/>
    </location>
</feature>
<evidence type="ECO:0000256" key="4">
    <source>
        <dbReference type="ARBA" id="ARBA00023136"/>
    </source>
</evidence>
<accession>N1Q2F4</accession>
<gene>
    <name evidence="7" type="ORF">DOTSEDRAFT_68633</name>
</gene>
<comment type="subcellular location">
    <subcellularLocation>
        <location evidence="1">Membrane</location>
        <topology evidence="1">Multi-pass membrane protein</topology>
    </subcellularLocation>
</comment>
<evidence type="ECO:0008006" key="9">
    <source>
        <dbReference type="Google" id="ProtNLM"/>
    </source>
</evidence>
<dbReference type="EMBL" id="KB446535">
    <property type="protein sequence ID" value="EME49892.1"/>
    <property type="molecule type" value="Genomic_DNA"/>
</dbReference>
<dbReference type="InterPro" id="IPR035952">
    <property type="entry name" value="Rhomboid-like_sf"/>
</dbReference>
<keyword evidence="4 6" id="KW-0472">Membrane</keyword>
<dbReference type="GO" id="GO:0005794">
    <property type="term" value="C:Golgi apparatus"/>
    <property type="evidence" value="ECO:0007669"/>
    <property type="project" value="TreeGrafter"/>
</dbReference>
<dbReference type="PANTHER" id="PTHR13377:SF3">
    <property type="entry name" value="TRANSMEMBRANE PROTEIN 115"/>
    <property type="match status" value="1"/>
</dbReference>
<dbReference type="SUPFAM" id="SSF144091">
    <property type="entry name" value="Rhomboid-like"/>
    <property type="match status" value="1"/>
</dbReference>
<dbReference type="OMA" id="EIHFWEV"/>
<keyword evidence="8" id="KW-1185">Reference proteome</keyword>
<dbReference type="FunFam" id="1.20.1540.10:FF:000004">
    <property type="entry name" value="Transmembrane protein 115"/>
    <property type="match status" value="1"/>
</dbReference>
<feature type="transmembrane region" description="Helical" evidence="6">
    <location>
        <begin position="203"/>
        <end position="220"/>
    </location>
</feature>
<proteinExistence type="predicted"/>
<evidence type="ECO:0000256" key="2">
    <source>
        <dbReference type="ARBA" id="ARBA00022692"/>
    </source>
</evidence>
<organism evidence="7 8">
    <name type="scientific">Dothistroma septosporum (strain NZE10 / CBS 128990)</name>
    <name type="common">Red band needle blight fungus</name>
    <name type="synonym">Mycosphaerella pini</name>
    <dbReference type="NCBI Taxonomy" id="675120"/>
    <lineage>
        <taxon>Eukaryota</taxon>
        <taxon>Fungi</taxon>
        <taxon>Dikarya</taxon>
        <taxon>Ascomycota</taxon>
        <taxon>Pezizomycotina</taxon>
        <taxon>Dothideomycetes</taxon>
        <taxon>Dothideomycetidae</taxon>
        <taxon>Mycosphaerellales</taxon>
        <taxon>Mycosphaerellaceae</taxon>
        <taxon>Dothistroma</taxon>
    </lineage>
</organism>
<dbReference type="GO" id="GO:0016020">
    <property type="term" value="C:membrane"/>
    <property type="evidence" value="ECO:0007669"/>
    <property type="project" value="UniProtKB-SubCell"/>
</dbReference>
<evidence type="ECO:0000313" key="7">
    <source>
        <dbReference type="EMBL" id="EME49892.1"/>
    </source>
</evidence>
<dbReference type="Gene3D" id="1.20.1540.10">
    <property type="entry name" value="Rhomboid-like"/>
    <property type="match status" value="1"/>
</dbReference>
<protein>
    <recommendedName>
        <fullName evidence="9">Peptidase S54 rhomboid domain-containing protein</fullName>
    </recommendedName>
</protein>
<dbReference type="STRING" id="675120.N1Q2F4"/>
<dbReference type="InterPro" id="IPR013861">
    <property type="entry name" value="TMEM115/Pdh1/Rbl19"/>
</dbReference>
<sequence length="379" mass="40847">MPRINLPPLTRGLLLVVVALSLLNAVLRTNRWRNSLDSTPSAIAATNYLSSPQWAIPYLVLIPTKSIRYPWTFVTGALVENNLASMAISASVVYFGGKYLERAWGSREFAKAILCITMIPNIVTFFIYALWHGVTGHSPEFPTPLNGLVALEAGFLVSLKQLVPEHTVSIFKGVIRMRIKHFPAVFVVANMLSGPFLGTDTALWLSLFGFLTSWIYLRFFRISEISSTATAGHGSVVKGDASDTFAFVAFFPDVIHPILAPICDGAYNTLVQMRLCTPFSDEDIEAGNESAASRSEAGLPSIMNNRGSGGGGRRAEAERRRALALKALDQRLSAAAANRTASPAPTVTTIQATLTSEIPSTNTGAADADNATTAKEAQL</sequence>
<dbReference type="SMART" id="SM01160">
    <property type="entry name" value="DUF1751"/>
    <property type="match status" value="1"/>
</dbReference>
<keyword evidence="3 6" id="KW-1133">Transmembrane helix</keyword>
<dbReference type="Proteomes" id="UP000016933">
    <property type="component" value="Unassembled WGS sequence"/>
</dbReference>
<evidence type="ECO:0000313" key="8">
    <source>
        <dbReference type="Proteomes" id="UP000016933"/>
    </source>
</evidence>
<name>N1Q2F4_DOTSN</name>
<evidence type="ECO:0000256" key="6">
    <source>
        <dbReference type="SAM" id="Phobius"/>
    </source>
</evidence>
<keyword evidence="2 6" id="KW-0812">Transmembrane</keyword>
<feature type="transmembrane region" description="Helical" evidence="6">
    <location>
        <begin position="112"/>
        <end position="131"/>
    </location>
</feature>
<dbReference type="AlphaFoldDB" id="N1Q2F4"/>
<dbReference type="PANTHER" id="PTHR13377">
    <property type="entry name" value="PLACENTAL PROTEIN 6"/>
    <property type="match status" value="1"/>
</dbReference>
<reference evidence="7 8" key="2">
    <citation type="journal article" date="2012" name="PLoS Pathog.">
        <title>Diverse lifestyles and strategies of plant pathogenesis encoded in the genomes of eighteen Dothideomycetes fungi.</title>
        <authorList>
            <person name="Ohm R.A."/>
            <person name="Feau N."/>
            <person name="Henrissat B."/>
            <person name="Schoch C.L."/>
            <person name="Horwitz B.A."/>
            <person name="Barry K.W."/>
            <person name="Condon B.J."/>
            <person name="Copeland A.C."/>
            <person name="Dhillon B."/>
            <person name="Glaser F."/>
            <person name="Hesse C.N."/>
            <person name="Kosti I."/>
            <person name="LaButti K."/>
            <person name="Lindquist E.A."/>
            <person name="Lucas S."/>
            <person name="Salamov A.A."/>
            <person name="Bradshaw R.E."/>
            <person name="Ciuffetti L."/>
            <person name="Hamelin R.C."/>
            <person name="Kema G.H.J."/>
            <person name="Lawrence C."/>
            <person name="Scott J.A."/>
            <person name="Spatafora J.W."/>
            <person name="Turgeon B.G."/>
            <person name="de Wit P.J.G.M."/>
            <person name="Zhong S."/>
            <person name="Goodwin S.B."/>
            <person name="Grigoriev I.V."/>
        </authorList>
    </citation>
    <scope>NUCLEOTIDE SEQUENCE [LARGE SCALE GENOMIC DNA]</scope>
    <source>
        <strain evidence="8">NZE10 / CBS 128990</strain>
    </source>
</reference>
<feature type="region of interest" description="Disordered" evidence="5">
    <location>
        <begin position="286"/>
        <end position="317"/>
    </location>
</feature>
<evidence type="ECO:0000256" key="5">
    <source>
        <dbReference type="SAM" id="MobiDB-lite"/>
    </source>
</evidence>
<dbReference type="Pfam" id="PF08551">
    <property type="entry name" value="DUF1751"/>
    <property type="match status" value="1"/>
</dbReference>
<dbReference type="HOGENOM" id="CLU_043563_1_0_1"/>
<dbReference type="OrthoDB" id="73612at2759"/>
<evidence type="ECO:0000256" key="3">
    <source>
        <dbReference type="ARBA" id="ARBA00022989"/>
    </source>
</evidence>
<evidence type="ECO:0000256" key="1">
    <source>
        <dbReference type="ARBA" id="ARBA00004141"/>
    </source>
</evidence>
<dbReference type="eggNOG" id="KOG2890">
    <property type="taxonomic scope" value="Eukaryota"/>
</dbReference>